<feature type="region of interest" description="Disordered" evidence="8">
    <location>
        <begin position="294"/>
        <end position="319"/>
    </location>
</feature>
<dbReference type="SMART" id="SM00220">
    <property type="entry name" value="S_TKc"/>
    <property type="match status" value="1"/>
</dbReference>
<dbReference type="Gene3D" id="3.30.200.20">
    <property type="entry name" value="Phosphorylase Kinase, domain 1"/>
    <property type="match status" value="1"/>
</dbReference>
<feature type="transmembrane region" description="Helical" evidence="9">
    <location>
        <begin position="328"/>
        <end position="348"/>
    </location>
</feature>
<feature type="compositionally biased region" description="Polar residues" evidence="8">
    <location>
        <begin position="484"/>
        <end position="495"/>
    </location>
</feature>
<evidence type="ECO:0000256" key="1">
    <source>
        <dbReference type="ARBA" id="ARBA00012513"/>
    </source>
</evidence>
<keyword evidence="2 11" id="KW-0723">Serine/threonine-protein kinase</keyword>
<keyword evidence="9" id="KW-1133">Transmembrane helix</keyword>
<sequence length="502" mass="53675">MQYPRRHADILAGSSISGVTKQSEPTAHQRTIAGRYAVIREIGRGGMGIVWLAEDRTIGRQVAIKELHLPAGVGSTERRVLEERVLREARTAGRLNDPAVVTVFDVVQEDGNTYIVMELIEAPTLSQIVNQQGPLPQEAVARLAEQLLSALESAHAAGIVHRDVKPSNIMVLPNGRVKLTDFGIAQSTDDPRLTTSGILVGSPSYIAPERLRGSEADPGSDLWALAAVLYFAVEGHSPFERASTAATMNAILNEVPYLTRSHGPLASVIMGLLNSVPDARLSATQVRGLLAHATATPPSGTQTVGVGAYTAPPTQRTDRVRGPRRRNLVIAGLVAALVVGLAGGFFGARALLAEEVDPAKGATLTYGRGGDIEQFEIGDGQCSSARIEAGRQYPSSSQSDCDEPHEFEAIQADVFNNVELDHPGEDVLRPYAEHMCALLFASDLVAAEDKDQTLSYVTLVPTPGSWADAGDDDSENGGDRSTWCLITSRDTSQLEGPQLRQE</sequence>
<dbReference type="EMBL" id="JAFFZE010000015">
    <property type="protein sequence ID" value="MCT2585183.1"/>
    <property type="molecule type" value="Genomic_DNA"/>
</dbReference>
<protein>
    <recommendedName>
        <fullName evidence="1">non-specific serine/threonine protein kinase</fullName>
        <ecNumber evidence="1">2.7.11.1</ecNumber>
    </recommendedName>
</protein>
<comment type="caution">
    <text evidence="11">The sequence shown here is derived from an EMBL/GenBank/DDBJ whole genome shotgun (WGS) entry which is preliminary data.</text>
</comment>
<accession>A0ABT2JBN7</accession>
<dbReference type="InterPro" id="IPR008271">
    <property type="entry name" value="Ser/Thr_kinase_AS"/>
</dbReference>
<keyword evidence="5 11" id="KW-0418">Kinase</keyword>
<keyword evidence="9" id="KW-0472">Membrane</keyword>
<evidence type="ECO:0000256" key="6">
    <source>
        <dbReference type="ARBA" id="ARBA00022840"/>
    </source>
</evidence>
<evidence type="ECO:0000256" key="9">
    <source>
        <dbReference type="SAM" id="Phobius"/>
    </source>
</evidence>
<evidence type="ECO:0000259" key="10">
    <source>
        <dbReference type="PROSITE" id="PS50011"/>
    </source>
</evidence>
<dbReference type="PROSITE" id="PS00108">
    <property type="entry name" value="PROTEIN_KINASE_ST"/>
    <property type="match status" value="1"/>
</dbReference>
<dbReference type="InterPro" id="IPR011009">
    <property type="entry name" value="Kinase-like_dom_sf"/>
</dbReference>
<evidence type="ECO:0000256" key="7">
    <source>
        <dbReference type="PROSITE-ProRule" id="PRU10141"/>
    </source>
</evidence>
<dbReference type="CDD" id="cd14014">
    <property type="entry name" value="STKc_PknB_like"/>
    <property type="match status" value="1"/>
</dbReference>
<feature type="domain" description="Protein kinase" evidence="10">
    <location>
        <begin position="36"/>
        <end position="295"/>
    </location>
</feature>
<gene>
    <name evidence="11" type="ORF">JT362_18880</name>
</gene>
<evidence type="ECO:0000256" key="3">
    <source>
        <dbReference type="ARBA" id="ARBA00022679"/>
    </source>
</evidence>
<evidence type="ECO:0000313" key="11">
    <source>
        <dbReference type="EMBL" id="MCT2585183.1"/>
    </source>
</evidence>
<feature type="region of interest" description="Disordered" evidence="8">
    <location>
        <begin position="463"/>
        <end position="502"/>
    </location>
</feature>
<dbReference type="SUPFAM" id="SSF56112">
    <property type="entry name" value="Protein kinase-like (PK-like)"/>
    <property type="match status" value="1"/>
</dbReference>
<dbReference type="Proteomes" id="UP001156441">
    <property type="component" value="Unassembled WGS sequence"/>
</dbReference>
<dbReference type="PANTHER" id="PTHR43289">
    <property type="entry name" value="MITOGEN-ACTIVATED PROTEIN KINASE KINASE KINASE 20-RELATED"/>
    <property type="match status" value="1"/>
</dbReference>
<dbReference type="Pfam" id="PF00069">
    <property type="entry name" value="Pkinase"/>
    <property type="match status" value="1"/>
</dbReference>
<evidence type="ECO:0000256" key="4">
    <source>
        <dbReference type="ARBA" id="ARBA00022741"/>
    </source>
</evidence>
<dbReference type="InterPro" id="IPR017441">
    <property type="entry name" value="Protein_kinase_ATP_BS"/>
</dbReference>
<organism evidence="11 12">
    <name type="scientific">Actinophytocola gossypii</name>
    <dbReference type="NCBI Taxonomy" id="2812003"/>
    <lineage>
        <taxon>Bacteria</taxon>
        <taxon>Bacillati</taxon>
        <taxon>Actinomycetota</taxon>
        <taxon>Actinomycetes</taxon>
        <taxon>Pseudonocardiales</taxon>
        <taxon>Pseudonocardiaceae</taxon>
    </lineage>
</organism>
<dbReference type="PROSITE" id="PS50011">
    <property type="entry name" value="PROTEIN_KINASE_DOM"/>
    <property type="match status" value="1"/>
</dbReference>
<evidence type="ECO:0000256" key="2">
    <source>
        <dbReference type="ARBA" id="ARBA00022527"/>
    </source>
</evidence>
<keyword evidence="4 7" id="KW-0547">Nucleotide-binding</keyword>
<reference evidence="11 12" key="1">
    <citation type="submission" date="2021-02" db="EMBL/GenBank/DDBJ databases">
        <title>Actinophytocola xerophila sp. nov., isolated from soil of cotton cropping field.</title>
        <authorList>
            <person name="Huang R."/>
            <person name="Chen X."/>
            <person name="Ge X."/>
            <person name="Liu W."/>
        </authorList>
    </citation>
    <scope>NUCLEOTIDE SEQUENCE [LARGE SCALE GENOMIC DNA]</scope>
    <source>
        <strain evidence="11 12">S1-96</strain>
    </source>
</reference>
<keyword evidence="6 7" id="KW-0067">ATP-binding</keyword>
<dbReference type="Gene3D" id="1.10.510.10">
    <property type="entry name" value="Transferase(Phosphotransferase) domain 1"/>
    <property type="match status" value="1"/>
</dbReference>
<dbReference type="PROSITE" id="PS00107">
    <property type="entry name" value="PROTEIN_KINASE_ATP"/>
    <property type="match status" value="1"/>
</dbReference>
<evidence type="ECO:0000256" key="8">
    <source>
        <dbReference type="SAM" id="MobiDB-lite"/>
    </source>
</evidence>
<evidence type="ECO:0000256" key="5">
    <source>
        <dbReference type="ARBA" id="ARBA00022777"/>
    </source>
</evidence>
<name>A0ABT2JBN7_9PSEU</name>
<dbReference type="EC" id="2.7.11.1" evidence="1"/>
<dbReference type="GO" id="GO:0004674">
    <property type="term" value="F:protein serine/threonine kinase activity"/>
    <property type="evidence" value="ECO:0007669"/>
    <property type="project" value="UniProtKB-KW"/>
</dbReference>
<keyword evidence="9" id="KW-0812">Transmembrane</keyword>
<feature type="binding site" evidence="7">
    <location>
        <position position="65"/>
    </location>
    <ligand>
        <name>ATP</name>
        <dbReference type="ChEBI" id="CHEBI:30616"/>
    </ligand>
</feature>
<dbReference type="InterPro" id="IPR000719">
    <property type="entry name" value="Prot_kinase_dom"/>
</dbReference>
<proteinExistence type="predicted"/>
<evidence type="ECO:0000313" key="12">
    <source>
        <dbReference type="Proteomes" id="UP001156441"/>
    </source>
</evidence>
<keyword evidence="12" id="KW-1185">Reference proteome</keyword>
<dbReference type="PANTHER" id="PTHR43289:SF6">
    <property type="entry name" value="SERINE_THREONINE-PROTEIN KINASE NEKL-3"/>
    <property type="match status" value="1"/>
</dbReference>
<keyword evidence="3" id="KW-0808">Transferase</keyword>